<keyword evidence="3" id="KW-1133">Transmembrane helix</keyword>
<dbReference type="InterPro" id="IPR037682">
    <property type="entry name" value="TonB_C"/>
</dbReference>
<evidence type="ECO:0000256" key="5">
    <source>
        <dbReference type="SAM" id="SignalP"/>
    </source>
</evidence>
<evidence type="ECO:0000256" key="2">
    <source>
        <dbReference type="ARBA" id="ARBA00022692"/>
    </source>
</evidence>
<feature type="chain" id="PRO_5033002916" evidence="5">
    <location>
        <begin position="21"/>
        <end position="115"/>
    </location>
</feature>
<dbReference type="PROSITE" id="PS52015">
    <property type="entry name" value="TONB_CTD"/>
    <property type="match status" value="1"/>
</dbReference>
<organism evidence="7 8">
    <name type="scientific">Paludibaculum fermentans</name>
    <dbReference type="NCBI Taxonomy" id="1473598"/>
    <lineage>
        <taxon>Bacteria</taxon>
        <taxon>Pseudomonadati</taxon>
        <taxon>Acidobacteriota</taxon>
        <taxon>Terriglobia</taxon>
        <taxon>Bryobacterales</taxon>
        <taxon>Bryobacteraceae</taxon>
        <taxon>Paludibaculum</taxon>
    </lineage>
</organism>
<sequence length="115" mass="12290">MRVMLSVIALFVMLGPACPAQDGTSLTTANALSRAAKRVTPEYPIAARQLNIQGQQEVAIVVSPQGDVTEAKVLKGNAMFTTASVAAAKQWKFTPFTKEGQPVAFTSVLIFSYTK</sequence>
<feature type="signal peptide" evidence="5">
    <location>
        <begin position="1"/>
        <end position="20"/>
    </location>
</feature>
<dbReference type="GO" id="GO:0016020">
    <property type="term" value="C:membrane"/>
    <property type="evidence" value="ECO:0007669"/>
    <property type="project" value="UniProtKB-SubCell"/>
</dbReference>
<evidence type="ECO:0000256" key="4">
    <source>
        <dbReference type="ARBA" id="ARBA00023136"/>
    </source>
</evidence>
<reference evidence="7" key="1">
    <citation type="submission" date="2020-10" db="EMBL/GenBank/DDBJ databases">
        <title>Complete genome sequence of Paludibaculum fermentans P105T, a facultatively anaerobic acidobacterium capable of dissimilatory Fe(III) reduction.</title>
        <authorList>
            <person name="Dedysh S.N."/>
            <person name="Beletsky A.V."/>
            <person name="Kulichevskaya I.S."/>
            <person name="Mardanov A.V."/>
            <person name="Ravin N.V."/>
        </authorList>
    </citation>
    <scope>NUCLEOTIDE SEQUENCE [LARGE SCALE GENOMIC DNA]</scope>
    <source>
        <strain evidence="7">P105</strain>
    </source>
</reference>
<dbReference type="AlphaFoldDB" id="A0A7S7SMB5"/>
<keyword evidence="4" id="KW-0472">Membrane</keyword>
<keyword evidence="5" id="KW-0732">Signal</keyword>
<dbReference type="GO" id="GO:0055085">
    <property type="term" value="P:transmembrane transport"/>
    <property type="evidence" value="ECO:0007669"/>
    <property type="project" value="InterPro"/>
</dbReference>
<keyword evidence="2" id="KW-0812">Transmembrane</keyword>
<dbReference type="Pfam" id="PF03544">
    <property type="entry name" value="TonB_C"/>
    <property type="match status" value="1"/>
</dbReference>
<dbReference type="InterPro" id="IPR006260">
    <property type="entry name" value="TonB/TolA_C"/>
</dbReference>
<dbReference type="Proteomes" id="UP000593892">
    <property type="component" value="Chromosome"/>
</dbReference>
<dbReference type="KEGG" id="pfer:IRI77_07240"/>
<name>A0A7S7SMB5_PALFE</name>
<keyword evidence="8" id="KW-1185">Reference proteome</keyword>
<dbReference type="RefSeq" id="WP_194451400.1">
    <property type="nucleotide sequence ID" value="NZ_CP063849.1"/>
</dbReference>
<evidence type="ECO:0000259" key="6">
    <source>
        <dbReference type="PROSITE" id="PS52015"/>
    </source>
</evidence>
<gene>
    <name evidence="7" type="ORF">IRI77_07240</name>
</gene>
<dbReference type="SUPFAM" id="SSF74653">
    <property type="entry name" value="TolA/TonB C-terminal domain"/>
    <property type="match status" value="1"/>
</dbReference>
<dbReference type="EMBL" id="CP063849">
    <property type="protein sequence ID" value="QOY89738.1"/>
    <property type="molecule type" value="Genomic_DNA"/>
</dbReference>
<evidence type="ECO:0000256" key="3">
    <source>
        <dbReference type="ARBA" id="ARBA00022989"/>
    </source>
</evidence>
<proteinExistence type="predicted"/>
<dbReference type="Gene3D" id="3.30.1150.10">
    <property type="match status" value="1"/>
</dbReference>
<evidence type="ECO:0000313" key="8">
    <source>
        <dbReference type="Proteomes" id="UP000593892"/>
    </source>
</evidence>
<evidence type="ECO:0000313" key="7">
    <source>
        <dbReference type="EMBL" id="QOY89738.1"/>
    </source>
</evidence>
<evidence type="ECO:0000256" key="1">
    <source>
        <dbReference type="ARBA" id="ARBA00004167"/>
    </source>
</evidence>
<accession>A0A7S7SMB5</accession>
<feature type="domain" description="TonB C-terminal" evidence="6">
    <location>
        <begin position="28"/>
        <end position="115"/>
    </location>
</feature>
<protein>
    <submittedName>
        <fullName evidence="7">Energy transducer TonB</fullName>
    </submittedName>
</protein>
<dbReference type="NCBIfam" id="TIGR01352">
    <property type="entry name" value="tonB_Cterm"/>
    <property type="match status" value="1"/>
</dbReference>
<comment type="subcellular location">
    <subcellularLocation>
        <location evidence="1">Membrane</location>
        <topology evidence="1">Single-pass membrane protein</topology>
    </subcellularLocation>
</comment>